<evidence type="ECO:0000313" key="2">
    <source>
        <dbReference type="Proteomes" id="UP000583454"/>
    </source>
</evidence>
<gene>
    <name evidence="1" type="ORF">HNR00_002721</name>
</gene>
<keyword evidence="2" id="KW-1185">Reference proteome</keyword>
<comment type="caution">
    <text evidence="1">The sequence shown here is derived from an EMBL/GenBank/DDBJ whole genome shotgun (WGS) entry which is preliminary data.</text>
</comment>
<sequence length="194" mass="21923">MLGYHGCSERLGRKALSDGLPLEPSDKDYDWLGPGIYFWENDPVRAREWAESKAARGAYDDPFVIGALIDLSNCLDLLTRENIELLAFAYESLRDINKTAGVDMPENKDSRAVNRGDKLLRYRDCAVIRHLHEIVEDEEANPPGSTTYIEPFDTVRGLFVEGKRAYPGGGFFSKTHTQIAVRNERCIKGIFLPR</sequence>
<proteinExistence type="predicted"/>
<accession>A0A840ZLE3</accession>
<name>A0A840ZLE3_9HYPH</name>
<evidence type="ECO:0008006" key="3">
    <source>
        <dbReference type="Google" id="ProtNLM"/>
    </source>
</evidence>
<protein>
    <recommendedName>
        <fullName evidence="3">DUF3990 domain-containing protein</fullName>
    </recommendedName>
</protein>
<organism evidence="1 2">
    <name type="scientific">Methylorubrum rhodinum</name>
    <dbReference type="NCBI Taxonomy" id="29428"/>
    <lineage>
        <taxon>Bacteria</taxon>
        <taxon>Pseudomonadati</taxon>
        <taxon>Pseudomonadota</taxon>
        <taxon>Alphaproteobacteria</taxon>
        <taxon>Hyphomicrobiales</taxon>
        <taxon>Methylobacteriaceae</taxon>
        <taxon>Methylorubrum</taxon>
    </lineage>
</organism>
<dbReference type="EMBL" id="JACHOP010000010">
    <property type="protein sequence ID" value="MBB5758004.1"/>
    <property type="molecule type" value="Genomic_DNA"/>
</dbReference>
<dbReference type="AlphaFoldDB" id="A0A840ZLE3"/>
<dbReference type="Proteomes" id="UP000583454">
    <property type="component" value="Unassembled WGS sequence"/>
</dbReference>
<reference evidence="1 2" key="1">
    <citation type="submission" date="2020-08" db="EMBL/GenBank/DDBJ databases">
        <title>Genomic Encyclopedia of Type Strains, Phase IV (KMG-IV): sequencing the most valuable type-strain genomes for metagenomic binning, comparative biology and taxonomic classification.</title>
        <authorList>
            <person name="Goeker M."/>
        </authorList>
    </citation>
    <scope>NUCLEOTIDE SEQUENCE [LARGE SCALE GENOMIC DNA]</scope>
    <source>
        <strain evidence="1 2">DSM 2163</strain>
    </source>
</reference>
<evidence type="ECO:0000313" key="1">
    <source>
        <dbReference type="EMBL" id="MBB5758004.1"/>
    </source>
</evidence>
<dbReference type="RefSeq" id="WP_312886051.1">
    <property type="nucleotide sequence ID" value="NZ_JACHOP010000010.1"/>
</dbReference>
<dbReference type="SUPFAM" id="SSF56399">
    <property type="entry name" value="ADP-ribosylation"/>
    <property type="match status" value="1"/>
</dbReference>